<dbReference type="Proteomes" id="UP001501319">
    <property type="component" value="Unassembled WGS sequence"/>
</dbReference>
<dbReference type="PANTHER" id="PTHR30055:SF234">
    <property type="entry name" value="HTH-TYPE TRANSCRIPTIONAL REGULATOR BETI"/>
    <property type="match status" value="1"/>
</dbReference>
<feature type="DNA-binding region" description="H-T-H motif" evidence="4">
    <location>
        <begin position="42"/>
        <end position="61"/>
    </location>
</feature>
<evidence type="ECO:0000256" key="1">
    <source>
        <dbReference type="ARBA" id="ARBA00023015"/>
    </source>
</evidence>
<dbReference type="PROSITE" id="PS50977">
    <property type="entry name" value="HTH_TETR_2"/>
    <property type="match status" value="1"/>
</dbReference>
<protein>
    <submittedName>
        <fullName evidence="6">TetR/AcrR family transcriptional regulator</fullName>
    </submittedName>
</protein>
<dbReference type="SUPFAM" id="SSF48498">
    <property type="entry name" value="Tetracyclin repressor-like, C-terminal domain"/>
    <property type="match status" value="1"/>
</dbReference>
<dbReference type="PANTHER" id="PTHR30055">
    <property type="entry name" value="HTH-TYPE TRANSCRIPTIONAL REGULATOR RUTR"/>
    <property type="match status" value="1"/>
</dbReference>
<comment type="caution">
    <text evidence="6">The sequence shown here is derived from an EMBL/GenBank/DDBJ whole genome shotgun (WGS) entry which is preliminary data.</text>
</comment>
<evidence type="ECO:0000313" key="7">
    <source>
        <dbReference type="Proteomes" id="UP001501319"/>
    </source>
</evidence>
<proteinExistence type="predicted"/>
<dbReference type="InterPro" id="IPR050109">
    <property type="entry name" value="HTH-type_TetR-like_transc_reg"/>
</dbReference>
<dbReference type="Gene3D" id="1.10.357.10">
    <property type="entry name" value="Tetracycline Repressor, domain 2"/>
    <property type="match status" value="1"/>
</dbReference>
<dbReference type="SUPFAM" id="SSF46689">
    <property type="entry name" value="Homeodomain-like"/>
    <property type="match status" value="1"/>
</dbReference>
<name>A0ABN2EYB7_9ACTN</name>
<keyword evidence="3" id="KW-0804">Transcription</keyword>
<reference evidence="6 7" key="1">
    <citation type="journal article" date="2019" name="Int. J. Syst. Evol. Microbiol.">
        <title>The Global Catalogue of Microorganisms (GCM) 10K type strain sequencing project: providing services to taxonomists for standard genome sequencing and annotation.</title>
        <authorList>
            <consortium name="The Broad Institute Genomics Platform"/>
            <consortium name="The Broad Institute Genome Sequencing Center for Infectious Disease"/>
            <person name="Wu L."/>
            <person name="Ma J."/>
        </authorList>
    </citation>
    <scope>NUCLEOTIDE SEQUENCE [LARGE SCALE GENOMIC DNA]</scope>
    <source>
        <strain evidence="6 7">JCM 14306</strain>
    </source>
</reference>
<evidence type="ECO:0000313" key="6">
    <source>
        <dbReference type="EMBL" id="GAA1622213.1"/>
    </source>
</evidence>
<dbReference type="InterPro" id="IPR009057">
    <property type="entry name" value="Homeodomain-like_sf"/>
</dbReference>
<gene>
    <name evidence="6" type="ORF">GCM10009744_06820</name>
</gene>
<evidence type="ECO:0000256" key="4">
    <source>
        <dbReference type="PROSITE-ProRule" id="PRU00335"/>
    </source>
</evidence>
<sequence length="221" mass="23621">MCATVNIKLMNGRNAYHHGDLRNALIAAAAELAEQGGPPAVTIRAAARVVGVTPTAAYRHFSGHEALLAAAKAYSLDQMGIVMRKRLAGLPDEPDPARAAMARIEAIGRGYVEFALSQPGLFRTAFTVDVAKPPLDISAPDGPHQMLVKGVDELIKLGFVGEEYRVGSEVAAWSLVHGLSLLMLEGPLSRLPQAEREAVVDQAINTFVRSFWTARANNLGS</sequence>
<dbReference type="RefSeq" id="WP_344108544.1">
    <property type="nucleotide sequence ID" value="NZ_BAAANE010000002.1"/>
</dbReference>
<keyword evidence="2 4" id="KW-0238">DNA-binding</keyword>
<dbReference type="InterPro" id="IPR036271">
    <property type="entry name" value="Tet_transcr_reg_TetR-rel_C_sf"/>
</dbReference>
<evidence type="ECO:0000256" key="3">
    <source>
        <dbReference type="ARBA" id="ARBA00023163"/>
    </source>
</evidence>
<accession>A0ABN2EYB7</accession>
<keyword evidence="1" id="KW-0805">Transcription regulation</keyword>
<keyword evidence="7" id="KW-1185">Reference proteome</keyword>
<organism evidence="6 7">
    <name type="scientific">Kribbella alba</name>
    <dbReference type="NCBI Taxonomy" id="190197"/>
    <lineage>
        <taxon>Bacteria</taxon>
        <taxon>Bacillati</taxon>
        <taxon>Actinomycetota</taxon>
        <taxon>Actinomycetes</taxon>
        <taxon>Propionibacteriales</taxon>
        <taxon>Kribbellaceae</taxon>
        <taxon>Kribbella</taxon>
    </lineage>
</organism>
<dbReference type="Pfam" id="PF00440">
    <property type="entry name" value="TetR_N"/>
    <property type="match status" value="1"/>
</dbReference>
<dbReference type="InterPro" id="IPR001647">
    <property type="entry name" value="HTH_TetR"/>
</dbReference>
<dbReference type="Pfam" id="PF13305">
    <property type="entry name" value="TetR_C_33"/>
    <property type="match status" value="1"/>
</dbReference>
<dbReference type="InterPro" id="IPR025996">
    <property type="entry name" value="MT1864/Rv1816-like_C"/>
</dbReference>
<dbReference type="EMBL" id="BAAANE010000002">
    <property type="protein sequence ID" value="GAA1622213.1"/>
    <property type="molecule type" value="Genomic_DNA"/>
</dbReference>
<feature type="domain" description="HTH tetR-type" evidence="5">
    <location>
        <begin position="19"/>
        <end position="79"/>
    </location>
</feature>
<evidence type="ECO:0000259" key="5">
    <source>
        <dbReference type="PROSITE" id="PS50977"/>
    </source>
</evidence>
<evidence type="ECO:0000256" key="2">
    <source>
        <dbReference type="ARBA" id="ARBA00023125"/>
    </source>
</evidence>